<evidence type="ECO:0000313" key="3">
    <source>
        <dbReference type="Proteomes" id="UP000244089"/>
    </source>
</evidence>
<evidence type="ECO:0000256" key="1">
    <source>
        <dbReference type="SAM" id="Phobius"/>
    </source>
</evidence>
<comment type="caution">
    <text evidence="2">The sequence shown here is derived from an EMBL/GenBank/DDBJ whole genome shotgun (WGS) entry which is preliminary data.</text>
</comment>
<gene>
    <name evidence="2" type="ORF">C8C76_1336</name>
</gene>
<reference evidence="2 3" key="1">
    <citation type="submission" date="2018-04" db="EMBL/GenBank/DDBJ databases">
        <title>Subsurface microbial communities from deep shales in Ohio and West Virginia, USA.</title>
        <authorList>
            <person name="Wrighton K."/>
        </authorList>
    </citation>
    <scope>NUCLEOTIDE SEQUENCE [LARGE SCALE GENOMIC DNA]</scope>
    <source>
        <strain evidence="2 3">WC1</strain>
    </source>
</reference>
<keyword evidence="1" id="KW-1133">Transmembrane helix</keyword>
<dbReference type="OrthoDB" id="2112105at2"/>
<dbReference type="AlphaFoldDB" id="A0A2T5RGV9"/>
<dbReference type="Proteomes" id="UP000244089">
    <property type="component" value="Unassembled WGS sequence"/>
</dbReference>
<sequence>MMYNQDQFIIKLGRKATISGLIGFGLGLAAAFLLSFSKIAVVFTAIIFAYFFTSSFWGIHNLKMWFNKYRYRMPQYLWYFLNIFVYLGGVFVGLVGYGFIEHFLLLLAMDQHKKGTGLIGAQIILLPYLGKIYADKINYHY</sequence>
<feature type="transmembrane region" description="Helical" evidence="1">
    <location>
        <begin position="79"/>
        <end position="100"/>
    </location>
</feature>
<accession>A0A2T5RGV9</accession>
<proteinExistence type="predicted"/>
<dbReference type="RefSeq" id="WP_108141835.1">
    <property type="nucleotide sequence ID" value="NZ_JBQPXQ010000021.1"/>
</dbReference>
<feature type="transmembrane region" description="Helical" evidence="1">
    <location>
        <begin position="115"/>
        <end position="134"/>
    </location>
</feature>
<keyword evidence="1" id="KW-0472">Membrane</keyword>
<keyword evidence="1" id="KW-0812">Transmembrane</keyword>
<name>A0A2T5RGV9_9FIRM</name>
<feature type="transmembrane region" description="Helical" evidence="1">
    <location>
        <begin position="12"/>
        <end position="33"/>
    </location>
</feature>
<protein>
    <submittedName>
        <fullName evidence="2">Uncharacterized protein</fullName>
    </submittedName>
</protein>
<evidence type="ECO:0000313" key="2">
    <source>
        <dbReference type="EMBL" id="PTV94243.1"/>
    </source>
</evidence>
<organism evidence="2 3">
    <name type="scientific">Halanaerobium saccharolyticum</name>
    <dbReference type="NCBI Taxonomy" id="43595"/>
    <lineage>
        <taxon>Bacteria</taxon>
        <taxon>Bacillati</taxon>
        <taxon>Bacillota</taxon>
        <taxon>Clostridia</taxon>
        <taxon>Halanaerobiales</taxon>
        <taxon>Halanaerobiaceae</taxon>
        <taxon>Halanaerobium</taxon>
    </lineage>
</organism>
<feature type="transmembrane region" description="Helical" evidence="1">
    <location>
        <begin position="39"/>
        <end position="59"/>
    </location>
</feature>
<dbReference type="EMBL" id="QAXS01000033">
    <property type="protein sequence ID" value="PTV94243.1"/>
    <property type="molecule type" value="Genomic_DNA"/>
</dbReference>